<evidence type="ECO:0000256" key="1">
    <source>
        <dbReference type="ARBA" id="ARBA00005233"/>
    </source>
</evidence>
<comment type="similarity">
    <text evidence="1">Belongs to the N-Me-Phe pilin family.</text>
</comment>
<organism evidence="4 5">
    <name type="scientific">Xanthomonas dyei</name>
    <dbReference type="NCBI Taxonomy" id="743699"/>
    <lineage>
        <taxon>Bacteria</taxon>
        <taxon>Pseudomonadati</taxon>
        <taxon>Pseudomonadota</taxon>
        <taxon>Gammaproteobacteria</taxon>
        <taxon>Lysobacterales</taxon>
        <taxon>Lysobacteraceae</taxon>
        <taxon>Xanthomonas</taxon>
    </lineage>
</organism>
<dbReference type="GO" id="GO:0044096">
    <property type="term" value="C:type IV pilus"/>
    <property type="evidence" value="ECO:0007669"/>
    <property type="project" value="TreeGrafter"/>
</dbReference>
<feature type="transmembrane region" description="Helical" evidence="3">
    <location>
        <begin position="12"/>
        <end position="30"/>
    </location>
</feature>
<reference evidence="4 5" key="1">
    <citation type="submission" date="2016-08" db="EMBL/GenBank/DDBJ databases">
        <authorList>
            <person name="Seilhamer J.J."/>
        </authorList>
    </citation>
    <scope>NUCLEOTIDE SEQUENCE [LARGE SCALE GENOMIC DNA]</scope>
    <source>
        <strain evidence="4 5">CFBP7245</strain>
    </source>
</reference>
<gene>
    <name evidence="4" type="ORF">XdyCFBP7245_14505</name>
</gene>
<keyword evidence="3" id="KW-1133">Transmembrane helix</keyword>
<dbReference type="AlphaFoldDB" id="A0A2S7C0Q7"/>
<protein>
    <recommendedName>
        <fullName evidence="6">Competence protein</fullName>
    </recommendedName>
</protein>
<proteinExistence type="inferred from homology"/>
<evidence type="ECO:0000313" key="5">
    <source>
        <dbReference type="Proteomes" id="UP000238908"/>
    </source>
</evidence>
<evidence type="ECO:0000256" key="2">
    <source>
        <dbReference type="ARBA" id="ARBA00022481"/>
    </source>
</evidence>
<keyword evidence="2" id="KW-0488">Methylation</keyword>
<dbReference type="InterPro" id="IPR012902">
    <property type="entry name" value="N_methyl_site"/>
</dbReference>
<evidence type="ECO:0000256" key="3">
    <source>
        <dbReference type="SAM" id="Phobius"/>
    </source>
</evidence>
<evidence type="ECO:0000313" key="4">
    <source>
        <dbReference type="EMBL" id="PPU55145.1"/>
    </source>
</evidence>
<dbReference type="GO" id="GO:0043107">
    <property type="term" value="P:type IV pilus-dependent motility"/>
    <property type="evidence" value="ECO:0007669"/>
    <property type="project" value="TreeGrafter"/>
</dbReference>
<dbReference type="Proteomes" id="UP000238908">
    <property type="component" value="Unassembled WGS sequence"/>
</dbReference>
<accession>A0A2S7C0Q7</accession>
<keyword evidence="3" id="KW-0812">Transmembrane</keyword>
<dbReference type="Pfam" id="PF07963">
    <property type="entry name" value="N_methyl"/>
    <property type="match status" value="1"/>
</dbReference>
<dbReference type="EMBL" id="MDEE01000022">
    <property type="protein sequence ID" value="PPU55145.1"/>
    <property type="molecule type" value="Genomic_DNA"/>
</dbReference>
<keyword evidence="3" id="KW-0472">Membrane</keyword>
<dbReference type="NCBIfam" id="TIGR02532">
    <property type="entry name" value="IV_pilin_GFxxxE"/>
    <property type="match status" value="1"/>
</dbReference>
<dbReference type="SUPFAM" id="SSF54523">
    <property type="entry name" value="Pili subunits"/>
    <property type="match status" value="1"/>
</dbReference>
<sequence length="135" mass="13758">MKKQQGFTLIELMIVVAIIAILAAIALPVYRDYTSKAKIANAVASLAGEKIKVGENFGAGKATTALCDGTLTGVCVGSGTGVVLTGSNKTTGTADTTVTITATLPTDSTGQITWVCAVTASPTARYKDKNCDNLG</sequence>
<dbReference type="Gene3D" id="3.30.700.10">
    <property type="entry name" value="Glycoprotein, Type 4 Pilin"/>
    <property type="match status" value="1"/>
</dbReference>
<name>A0A2S7C0Q7_9XANT</name>
<dbReference type="InterPro" id="IPR045584">
    <property type="entry name" value="Pilin-like"/>
</dbReference>
<dbReference type="PANTHER" id="PTHR30093">
    <property type="entry name" value="GENERAL SECRETION PATHWAY PROTEIN G"/>
    <property type="match status" value="1"/>
</dbReference>
<evidence type="ECO:0008006" key="6">
    <source>
        <dbReference type="Google" id="ProtNLM"/>
    </source>
</evidence>
<comment type="caution">
    <text evidence="4">The sequence shown here is derived from an EMBL/GenBank/DDBJ whole genome shotgun (WGS) entry which is preliminary data.</text>
</comment>
<dbReference type="PROSITE" id="PS00409">
    <property type="entry name" value="PROKAR_NTER_METHYL"/>
    <property type="match status" value="1"/>
</dbReference>
<dbReference type="RefSeq" id="WP_104616298.1">
    <property type="nucleotide sequence ID" value="NZ_JBHLXZ010000022.1"/>
</dbReference>
<dbReference type="PANTHER" id="PTHR30093:SF34">
    <property type="entry name" value="PREPILIN PEPTIDASE-DEPENDENT PROTEIN D"/>
    <property type="match status" value="1"/>
</dbReference>